<dbReference type="AlphaFoldDB" id="A0A6M3X9H4"/>
<name>A0A6M3X9H4_9ZZZZ</name>
<reference evidence="1" key="1">
    <citation type="submission" date="2020-03" db="EMBL/GenBank/DDBJ databases">
        <title>The deep terrestrial virosphere.</title>
        <authorList>
            <person name="Holmfeldt K."/>
            <person name="Nilsson E."/>
            <person name="Simone D."/>
            <person name="Lopez-Fernandez M."/>
            <person name="Wu X."/>
            <person name="de Brujin I."/>
            <person name="Lundin D."/>
            <person name="Andersson A."/>
            <person name="Bertilsson S."/>
            <person name="Dopson M."/>
        </authorList>
    </citation>
    <scope>NUCLEOTIDE SEQUENCE</scope>
    <source>
        <strain evidence="1">TM448B00218</strain>
    </source>
</reference>
<organism evidence="1">
    <name type="scientific">viral metagenome</name>
    <dbReference type="NCBI Taxonomy" id="1070528"/>
    <lineage>
        <taxon>unclassified sequences</taxon>
        <taxon>metagenomes</taxon>
        <taxon>organismal metagenomes</taxon>
    </lineage>
</organism>
<evidence type="ECO:0000313" key="1">
    <source>
        <dbReference type="EMBL" id="QJH94376.1"/>
    </source>
</evidence>
<proteinExistence type="predicted"/>
<dbReference type="EMBL" id="MT144600">
    <property type="protein sequence ID" value="QJH94376.1"/>
    <property type="molecule type" value="Genomic_DNA"/>
</dbReference>
<accession>A0A6M3X9H4</accession>
<gene>
    <name evidence="1" type="ORF">TM448B00218_0019</name>
</gene>
<sequence length="103" mass="11608">MNKRQFFIDYLKSAQIEIPRFTGTDTGGLDFLDQPDNWENATPAETVVIKNRAVALSKKTEIVPGEKFSDSVRKMAENDPDVAYISEIISGEHEYVQGDLLSR</sequence>
<protein>
    <submittedName>
        <fullName evidence="1">Uncharacterized protein</fullName>
    </submittedName>
</protein>